<accession>T0ZT86</accession>
<feature type="non-terminal residue" evidence="1">
    <location>
        <position position="162"/>
    </location>
</feature>
<dbReference type="PANTHER" id="PTHR40940">
    <property type="entry name" value="PROTEIN BATD-RELATED"/>
    <property type="match status" value="1"/>
</dbReference>
<evidence type="ECO:0000313" key="1">
    <source>
        <dbReference type="EMBL" id="EQD33040.1"/>
    </source>
</evidence>
<name>T0ZT86_9ZZZZ</name>
<dbReference type="AlphaFoldDB" id="T0ZT86"/>
<organism evidence="1">
    <name type="scientific">mine drainage metagenome</name>
    <dbReference type="NCBI Taxonomy" id="410659"/>
    <lineage>
        <taxon>unclassified sequences</taxon>
        <taxon>metagenomes</taxon>
        <taxon>ecological metagenomes</taxon>
    </lineage>
</organism>
<reference evidence="1" key="1">
    <citation type="submission" date="2013-08" db="EMBL/GenBank/DDBJ databases">
        <authorList>
            <person name="Mendez C."/>
            <person name="Richter M."/>
            <person name="Ferrer M."/>
            <person name="Sanchez J."/>
        </authorList>
    </citation>
    <scope>NUCLEOTIDE SEQUENCE</scope>
</reference>
<dbReference type="InterPro" id="IPR025738">
    <property type="entry name" value="BatD"/>
</dbReference>
<comment type="caution">
    <text evidence="1">The sequence shown here is derived from an EMBL/GenBank/DDBJ whole genome shotgun (WGS) entry which is preliminary data.</text>
</comment>
<proteinExistence type="predicted"/>
<feature type="non-terminal residue" evidence="1">
    <location>
        <position position="1"/>
    </location>
</feature>
<protein>
    <submittedName>
        <fullName evidence="1">BatD</fullName>
    </submittedName>
</protein>
<sequence length="162" mass="17436">GAALVRKTGADTYSSVVRNGQPYQVITRRYVLFPMQSGRLSLPGPVLQAEVATQSRSSWSPFGNFFGGLVQTTRPIRVYGDPLALSVRPRPAAARGSYWLPAENVTLTARWNPGRQAQAGDPLAIHLDLQAVGLTAAQLPNLSALLHLPAGLTAYPDQAKLY</sequence>
<dbReference type="PANTHER" id="PTHR40940:SF1">
    <property type="entry name" value="PROTEIN BATD"/>
    <property type="match status" value="1"/>
</dbReference>
<gene>
    <name evidence="1" type="ORF">B2A_13368</name>
</gene>
<dbReference type="EMBL" id="AUZZ01009674">
    <property type="protein sequence ID" value="EQD33040.1"/>
    <property type="molecule type" value="Genomic_DNA"/>
</dbReference>
<reference evidence="1" key="2">
    <citation type="journal article" date="2014" name="ISME J.">
        <title>Microbial stratification in low pH oxic and suboxic macroscopic growths along an acid mine drainage.</title>
        <authorList>
            <person name="Mendez-Garcia C."/>
            <person name="Mesa V."/>
            <person name="Sprenger R.R."/>
            <person name="Richter M."/>
            <person name="Diez M.S."/>
            <person name="Solano J."/>
            <person name="Bargiela R."/>
            <person name="Golyshina O.V."/>
            <person name="Manteca A."/>
            <person name="Ramos J.L."/>
            <person name="Gallego J.R."/>
            <person name="Llorente I."/>
            <person name="Martins Dos Santos V.A."/>
            <person name="Jensen O.N."/>
            <person name="Pelaez A.I."/>
            <person name="Sanchez J."/>
            <person name="Ferrer M."/>
        </authorList>
    </citation>
    <scope>NUCLEOTIDE SEQUENCE</scope>
</reference>